<evidence type="ECO:0000313" key="2">
    <source>
        <dbReference type="EMBL" id="MDQ0511963.1"/>
    </source>
</evidence>
<feature type="transmembrane region" description="Helical" evidence="1">
    <location>
        <begin position="12"/>
        <end position="29"/>
    </location>
</feature>
<accession>A0ABU0LTN6</accession>
<keyword evidence="3" id="KW-1185">Reference proteome</keyword>
<organism evidence="2 3">
    <name type="scientific">Ancylobacter amanitiformis</name>
    <dbReference type="NCBI Taxonomy" id="217069"/>
    <lineage>
        <taxon>Bacteria</taxon>
        <taxon>Pseudomonadati</taxon>
        <taxon>Pseudomonadota</taxon>
        <taxon>Alphaproteobacteria</taxon>
        <taxon>Hyphomicrobiales</taxon>
        <taxon>Xanthobacteraceae</taxon>
        <taxon>Ancylobacter</taxon>
    </lineage>
</organism>
<reference evidence="2 3" key="1">
    <citation type="submission" date="2023-07" db="EMBL/GenBank/DDBJ databases">
        <title>Genomic Encyclopedia of Type Strains, Phase IV (KMG-IV): sequencing the most valuable type-strain genomes for metagenomic binning, comparative biology and taxonomic classification.</title>
        <authorList>
            <person name="Goeker M."/>
        </authorList>
    </citation>
    <scope>NUCLEOTIDE SEQUENCE [LARGE SCALE GENOMIC DNA]</scope>
    <source>
        <strain evidence="2 3">DSM 15561</strain>
    </source>
</reference>
<comment type="caution">
    <text evidence="2">The sequence shown here is derived from an EMBL/GenBank/DDBJ whole genome shotgun (WGS) entry which is preliminary data.</text>
</comment>
<gene>
    <name evidence="2" type="ORF">QOZ99_002863</name>
</gene>
<name>A0ABU0LTN6_9HYPH</name>
<keyword evidence="1" id="KW-0472">Membrane</keyword>
<keyword evidence="1" id="KW-0812">Transmembrane</keyword>
<keyword evidence="1" id="KW-1133">Transmembrane helix</keyword>
<protein>
    <submittedName>
        <fullName evidence="2">Uncharacterized protein</fullName>
    </submittedName>
</protein>
<feature type="transmembrane region" description="Helical" evidence="1">
    <location>
        <begin position="41"/>
        <end position="61"/>
    </location>
</feature>
<evidence type="ECO:0000256" key="1">
    <source>
        <dbReference type="SAM" id="Phobius"/>
    </source>
</evidence>
<evidence type="ECO:0000313" key="3">
    <source>
        <dbReference type="Proteomes" id="UP001235094"/>
    </source>
</evidence>
<dbReference type="EMBL" id="JAUSVR010000009">
    <property type="protein sequence ID" value="MDQ0511963.1"/>
    <property type="molecule type" value="Genomic_DNA"/>
</dbReference>
<sequence>MMAEKTRAAGSSAARGGAAVVLLTGMAAVSRLPHDSLVDGVIVTAIAVLSLGGAWALWRLARRQPR</sequence>
<proteinExistence type="predicted"/>
<dbReference type="Proteomes" id="UP001235094">
    <property type="component" value="Unassembled WGS sequence"/>
</dbReference>